<keyword evidence="5 9" id="KW-0067">ATP-binding</keyword>
<dbReference type="PANTHER" id="PTHR32429">
    <property type="match status" value="1"/>
</dbReference>
<dbReference type="InterPro" id="IPR044960">
    <property type="entry name" value="RCA-like"/>
</dbReference>
<feature type="region of interest" description="Disordered" evidence="10">
    <location>
        <begin position="227"/>
        <end position="288"/>
    </location>
</feature>
<evidence type="ECO:0000256" key="5">
    <source>
        <dbReference type="ARBA" id="ARBA00022840"/>
    </source>
</evidence>
<dbReference type="FunFam" id="1.10.8.1070:FF:000001">
    <property type="entry name" value="Ribulose bisphosphate carboxylase/oxygenase activase, chloroplastic"/>
    <property type="match status" value="1"/>
</dbReference>
<dbReference type="Pfam" id="PF00004">
    <property type="entry name" value="AAA"/>
    <property type="match status" value="1"/>
</dbReference>
<proteinExistence type="inferred from homology"/>
<evidence type="ECO:0000256" key="6">
    <source>
        <dbReference type="ARBA" id="ARBA00022946"/>
    </source>
</evidence>
<dbReference type="Gene3D" id="3.80.10.10">
    <property type="entry name" value="Ribonuclease Inhibitor"/>
    <property type="match status" value="2"/>
</dbReference>
<accession>A0A8X9A828</accession>
<evidence type="ECO:0000256" key="7">
    <source>
        <dbReference type="ARBA" id="ARBA00025556"/>
    </source>
</evidence>
<evidence type="ECO:0000256" key="2">
    <source>
        <dbReference type="ARBA" id="ARBA00022528"/>
    </source>
</evidence>
<comment type="subcellular location">
    <subcellularLocation>
        <location evidence="1 9">Plastid</location>
        <location evidence="1 9">Chloroplast stroma</location>
    </subcellularLocation>
</comment>
<feature type="domain" description="ATPase AAA-type core" evidence="11">
    <location>
        <begin position="1038"/>
        <end position="1181"/>
    </location>
</feature>
<dbReference type="InterPro" id="IPR006553">
    <property type="entry name" value="Leu-rich_rpt_Cys-con_subtyp"/>
</dbReference>
<evidence type="ECO:0000256" key="3">
    <source>
        <dbReference type="ARBA" id="ARBA00022640"/>
    </source>
</evidence>
<feature type="compositionally biased region" description="Basic and acidic residues" evidence="10">
    <location>
        <begin position="271"/>
        <end position="283"/>
    </location>
</feature>
<dbReference type="InterPro" id="IPR057207">
    <property type="entry name" value="FBXL15_LRR"/>
</dbReference>
<organism evidence="14">
    <name type="scientific">Salvia splendens</name>
    <name type="common">Scarlet sage</name>
    <dbReference type="NCBI Taxonomy" id="180675"/>
    <lineage>
        <taxon>Eukaryota</taxon>
        <taxon>Viridiplantae</taxon>
        <taxon>Streptophyta</taxon>
        <taxon>Embryophyta</taxon>
        <taxon>Tracheophyta</taxon>
        <taxon>Spermatophyta</taxon>
        <taxon>Magnoliopsida</taxon>
        <taxon>eudicotyledons</taxon>
        <taxon>Gunneridae</taxon>
        <taxon>Pentapetalae</taxon>
        <taxon>asterids</taxon>
        <taxon>lamiids</taxon>
        <taxon>Lamiales</taxon>
        <taxon>Lamiaceae</taxon>
        <taxon>Nepetoideae</taxon>
        <taxon>Mentheae</taxon>
        <taxon>Salviinae</taxon>
        <taxon>Salvia</taxon>
        <taxon>Salvia subgen. Calosphace</taxon>
        <taxon>core Calosphace</taxon>
    </lineage>
</organism>
<keyword evidence="3 9" id="KW-0934">Plastid</keyword>
<evidence type="ECO:0000256" key="4">
    <source>
        <dbReference type="ARBA" id="ARBA00022741"/>
    </source>
</evidence>
<feature type="region of interest" description="Disordered" evidence="10">
    <location>
        <begin position="1"/>
        <end position="35"/>
    </location>
</feature>
<dbReference type="FunFam" id="3.40.50.300:FF:000258">
    <property type="entry name" value="Ribulose bisphosphate carboxylase/oxygenase activase, chloroplastic"/>
    <property type="match status" value="1"/>
</dbReference>
<reference evidence="14" key="2">
    <citation type="submission" date="2020-08" db="EMBL/GenBank/DDBJ databases">
        <title>Plant Genome Project.</title>
        <authorList>
            <person name="Zhang R.-G."/>
        </authorList>
    </citation>
    <scope>NUCLEOTIDE SEQUENCE</scope>
    <source>
        <strain evidence="14">Huo1</strain>
        <tissue evidence="14">Leaf</tissue>
    </source>
</reference>
<feature type="domain" description="Ribulose bisphosphate carboxylase/oxygenase activase AAA helical" evidence="12">
    <location>
        <begin position="1184"/>
        <end position="1279"/>
    </location>
</feature>
<dbReference type="GO" id="GO:0009579">
    <property type="term" value="C:thylakoid"/>
    <property type="evidence" value="ECO:0007669"/>
    <property type="project" value="TreeGrafter"/>
</dbReference>
<dbReference type="EMBL" id="PNBA02000002">
    <property type="protein sequence ID" value="KAG6433232.1"/>
    <property type="molecule type" value="Genomic_DNA"/>
</dbReference>
<dbReference type="InterPro" id="IPR048571">
    <property type="entry name" value="RuBisCO_activase_AAA_helical"/>
</dbReference>
<keyword evidence="2 9" id="KW-0150">Chloroplast</keyword>
<dbReference type="Pfam" id="PF25372">
    <property type="entry name" value="DUF7885"/>
    <property type="match status" value="1"/>
</dbReference>
<comment type="function">
    <text evidence="7 9">Activation of RuBisCO (ribulose-1,5-bisphosphate carboxylase/oxygenase; EC 4.1.1.39) involves the ATP-dependent carboxylation of the epsilon-amino group of lysine leading to a carbamate structure.</text>
</comment>
<evidence type="ECO:0000256" key="9">
    <source>
        <dbReference type="RuleBase" id="RU369045"/>
    </source>
</evidence>
<name>A0A8X9A828_SALSN</name>
<comment type="similarity">
    <text evidence="8 9">Belongs to the RuBisCO activase family.</text>
</comment>
<gene>
    <name evidence="14" type="ORF">SASPL_104840</name>
</gene>
<evidence type="ECO:0000259" key="13">
    <source>
        <dbReference type="Pfam" id="PF25372"/>
    </source>
</evidence>
<dbReference type="Gene3D" id="1.10.8.1070">
    <property type="match status" value="1"/>
</dbReference>
<protein>
    <recommendedName>
        <fullName evidence="9">Ribulose bisphosphate carboxylase/oxygenase activase, chloroplastic</fullName>
        <shortName evidence="9">RA</shortName>
        <shortName evidence="9">RuBisCO activase</shortName>
    </recommendedName>
</protein>
<dbReference type="SUPFAM" id="SSF52540">
    <property type="entry name" value="P-loop containing nucleoside triphosphate hydrolases"/>
    <property type="match status" value="1"/>
</dbReference>
<dbReference type="Gene3D" id="3.40.50.300">
    <property type="entry name" value="P-loop containing nucleotide triphosphate hydrolases"/>
    <property type="match status" value="1"/>
</dbReference>
<feature type="region of interest" description="Disordered" evidence="10">
    <location>
        <begin position="367"/>
        <end position="387"/>
    </location>
</feature>
<evidence type="ECO:0000256" key="10">
    <source>
        <dbReference type="SAM" id="MobiDB-lite"/>
    </source>
</evidence>
<dbReference type="Proteomes" id="UP000298416">
    <property type="component" value="Unassembled WGS sequence"/>
</dbReference>
<dbReference type="InterPro" id="IPR032675">
    <property type="entry name" value="LRR_dom_sf"/>
</dbReference>
<dbReference type="GO" id="GO:0046863">
    <property type="term" value="F:ribulose-1,5-bisphosphate carboxylase/oxygenase activator activity"/>
    <property type="evidence" value="ECO:0007669"/>
    <property type="project" value="UniProtKB-UniRule"/>
</dbReference>
<evidence type="ECO:0000313" key="15">
    <source>
        <dbReference type="Proteomes" id="UP000298416"/>
    </source>
</evidence>
<comment type="caution">
    <text evidence="14">The sequence shown here is derived from an EMBL/GenBank/DDBJ whole genome shotgun (WGS) entry which is preliminary data.</text>
</comment>
<dbReference type="SMART" id="SM00367">
    <property type="entry name" value="LRR_CC"/>
    <property type="match status" value="5"/>
</dbReference>
<dbReference type="GO" id="GO:0016887">
    <property type="term" value="F:ATP hydrolysis activity"/>
    <property type="evidence" value="ECO:0007669"/>
    <property type="project" value="UniProtKB-UniRule"/>
</dbReference>
<dbReference type="Pfam" id="PF21228">
    <property type="entry name" value="RuBisCO_activase_AAA_helical"/>
    <property type="match status" value="1"/>
</dbReference>
<evidence type="ECO:0000259" key="11">
    <source>
        <dbReference type="Pfam" id="PF00004"/>
    </source>
</evidence>
<evidence type="ECO:0000313" key="14">
    <source>
        <dbReference type="EMBL" id="KAG6433232.1"/>
    </source>
</evidence>
<keyword evidence="15" id="KW-1185">Reference proteome</keyword>
<dbReference type="PANTHER" id="PTHR32429:SF32">
    <property type="entry name" value="RIBULOSE BISPHOSPHATE CARBOXYLASE_OXYGENASE ACTIVASE, CHLOROPLASTIC"/>
    <property type="match status" value="1"/>
</dbReference>
<feature type="compositionally biased region" description="Polar residues" evidence="10">
    <location>
        <begin position="234"/>
        <end position="247"/>
    </location>
</feature>
<keyword evidence="6" id="KW-0809">Transit peptide</keyword>
<feature type="domain" description="F-box/LRR-repeat protein 15-like leucin rich repeat" evidence="13">
    <location>
        <begin position="559"/>
        <end position="720"/>
    </location>
</feature>
<keyword evidence="4 9" id="KW-0547">Nucleotide-binding</keyword>
<sequence length="1310" mass="142372">MTVLRSRGIPSAVKSELPQASAPRNVAAEPVTPPKTSEFVNTSMKDVCTPKEDVLGPEIGFVDGAGLVMVSESGNVRRVSARLAKKGRESVGVGSGKRKKVEGASVACVDTRNLKRRGCYMKLGAGSSVGNTEANIVVEVLKDSDGGDFMELLEDSVKIEDGVSAARLEFGCDINCSVRETRDIGQCKKKSIMEAKALGSESSEKDKLEKGFLSLRSGKRVPQRDLSDIRIGGDSSQGIQHSKNGGTYCSDDVPVKSISDAKSGIATRGRLSKEGKGKMKLDSEASPSSGIETVKLNVENVNGSSSSGVDQLAPDEVLPDEVQVRGNNLSEIDTRSAHRARFRNFAKRNASRFAHFSARDEFGDRAHDASGTDVAPPETSNRIEDWPGPFSTAMKIIKDRETNRNGGKHGGSTDVIETVELKWIPKNHESCRHQKHVPSLQDICLSILSRNADAITSLDFVPDALRHKICWFLCDNRSMDGHFLELLVHDTPTEIRIRDCSWLSEEQFVKIFGGCNTSKLTVLQFDQGGACMPDYVLHSTLARLPNSLPALTAISLKGAYRLSDAGLNMLASAAPSLKSVDISQCPLLTSEGICSLASSLRLVLRELYIDNSHGIDAMLILPALLMLGNLEVLSVAGILTVSDDFVSEFVSTHGSRMKELVLADCKELTDSSLQVIGDKCANLQAIDLTNLDKLTDISIGHLANGCQAIQMLKLCRNSFSDEAIAAYLDVNGAFLKCLSLNNVIQLCGLFQVSRLTALSLARNCKNLRSLDLSWCRNLTNEALGLIVDSCLLLEVLKLFGCTQVMDVFVDGHSNPQVKLIGLKMTPVFKHIEFPDFLLGVLFNVYNRLESDVGFELMNLVKAITLNTTHRPTKSPSASKMAAAVSTIGAVNRVPLNLNGSNGGGVVPTSSFMGTSLKKASGVRSSGSGKGSFRVAAEVKQTDGDRWKGLIEDVSDDQQDITRGKGMVDPLFQAPSGMGTHDPVLSSYEYLSQGLREYNLDNKLDGFYIAPAFMDKLVVHLSKNFMTLPNIKIPLILGIWGGKGQGKSFQCELVFRKMGINPIMMSAGELESGNAGEPAKLIRQRYREAADIIKKGKMCCLFINDLDAGAGRMGGTTQYTVNNQMVNATLMNIADNPTNVQLPGMYNKQENPRVPIIVTGNDFSTLYAPLIRDGRMEKFYWAPTREDRIGVCKGIFRTDGVSDEAITKLVDTFPGQSIDFFGALRARVYDDLVREWVTGVGVGNIGQKLVNSRDGPPVFEQPKMTLEKLLQYGNMLVAEQDNVKRVQLADKYLKDAALGDANKDAIERGAF</sequence>
<dbReference type="SUPFAM" id="SSF52047">
    <property type="entry name" value="RNI-like"/>
    <property type="match status" value="1"/>
</dbReference>
<dbReference type="InterPro" id="IPR027417">
    <property type="entry name" value="P-loop_NTPase"/>
</dbReference>
<dbReference type="GO" id="GO:0005524">
    <property type="term" value="F:ATP binding"/>
    <property type="evidence" value="ECO:0007669"/>
    <property type="project" value="UniProtKB-UniRule"/>
</dbReference>
<dbReference type="GO" id="GO:0009570">
    <property type="term" value="C:chloroplast stroma"/>
    <property type="evidence" value="ECO:0007669"/>
    <property type="project" value="UniProtKB-SubCell"/>
</dbReference>
<evidence type="ECO:0000259" key="12">
    <source>
        <dbReference type="Pfam" id="PF21228"/>
    </source>
</evidence>
<evidence type="ECO:0000256" key="8">
    <source>
        <dbReference type="ARBA" id="ARBA00025781"/>
    </source>
</evidence>
<reference evidence="14" key="1">
    <citation type="submission" date="2018-01" db="EMBL/GenBank/DDBJ databases">
        <authorList>
            <person name="Mao J.F."/>
        </authorList>
    </citation>
    <scope>NUCLEOTIDE SEQUENCE</scope>
    <source>
        <strain evidence="14">Huo1</strain>
        <tissue evidence="14">Leaf</tissue>
    </source>
</reference>
<evidence type="ECO:0000256" key="1">
    <source>
        <dbReference type="ARBA" id="ARBA00004470"/>
    </source>
</evidence>
<dbReference type="InterPro" id="IPR003959">
    <property type="entry name" value="ATPase_AAA_core"/>
</dbReference>